<dbReference type="KEGG" id="goe:100898306"/>
<dbReference type="Pfam" id="PF06229">
    <property type="entry name" value="FRG1"/>
    <property type="match status" value="1"/>
</dbReference>
<keyword evidence="5" id="KW-1185">Reference proteome</keyword>
<dbReference type="CDD" id="cd23338">
    <property type="entry name" value="beta-trefoil_FSCN_FRG1"/>
    <property type="match status" value="1"/>
</dbReference>
<evidence type="ECO:0000313" key="5">
    <source>
        <dbReference type="Proteomes" id="UP000694867"/>
    </source>
</evidence>
<keyword evidence="3" id="KW-0539">Nucleus</keyword>
<dbReference type="GO" id="GO:0005730">
    <property type="term" value="C:nucleolus"/>
    <property type="evidence" value="ECO:0007669"/>
    <property type="project" value="UniProtKB-SubCell"/>
</dbReference>
<proteinExistence type="inferred from homology"/>
<dbReference type="GO" id="GO:0071013">
    <property type="term" value="C:catalytic step 2 spliceosome"/>
    <property type="evidence" value="ECO:0007669"/>
    <property type="project" value="TreeGrafter"/>
</dbReference>
<comment type="subcellular location">
    <subcellularLocation>
        <location evidence="1">Nucleus</location>
        <location evidence="1">Nucleolus</location>
    </subcellularLocation>
</comment>
<dbReference type="InterPro" id="IPR008999">
    <property type="entry name" value="Actin-crosslinking"/>
</dbReference>
<dbReference type="GeneID" id="100898306"/>
<dbReference type="RefSeq" id="XP_003740289.1">
    <property type="nucleotide sequence ID" value="XM_003740241.1"/>
</dbReference>
<dbReference type="PANTHER" id="PTHR12928:SF0">
    <property type="entry name" value="FSHD REGION GENE 1"/>
    <property type="match status" value="1"/>
</dbReference>
<gene>
    <name evidence="6" type="primary">LOC100898306</name>
</gene>
<accession>A0AAJ6VWB6</accession>
<evidence type="ECO:0000256" key="4">
    <source>
        <dbReference type="SAM" id="MobiDB-lite"/>
    </source>
</evidence>
<dbReference type="Proteomes" id="UP000694867">
    <property type="component" value="Unplaced"/>
</dbReference>
<evidence type="ECO:0000256" key="2">
    <source>
        <dbReference type="ARBA" id="ARBA00010878"/>
    </source>
</evidence>
<organism evidence="5 6">
    <name type="scientific">Galendromus occidentalis</name>
    <name type="common">western predatory mite</name>
    <dbReference type="NCBI Taxonomy" id="34638"/>
    <lineage>
        <taxon>Eukaryota</taxon>
        <taxon>Metazoa</taxon>
        <taxon>Ecdysozoa</taxon>
        <taxon>Arthropoda</taxon>
        <taxon>Chelicerata</taxon>
        <taxon>Arachnida</taxon>
        <taxon>Acari</taxon>
        <taxon>Parasitiformes</taxon>
        <taxon>Mesostigmata</taxon>
        <taxon>Gamasina</taxon>
        <taxon>Phytoseioidea</taxon>
        <taxon>Phytoseiidae</taxon>
        <taxon>Typhlodrominae</taxon>
        <taxon>Galendromus</taxon>
    </lineage>
</organism>
<evidence type="ECO:0000256" key="3">
    <source>
        <dbReference type="ARBA" id="ARBA00023242"/>
    </source>
</evidence>
<dbReference type="InterPro" id="IPR010414">
    <property type="entry name" value="FRG1"/>
</dbReference>
<dbReference type="PANTHER" id="PTHR12928">
    <property type="entry name" value="FRG1 PROTEIN"/>
    <property type="match status" value="1"/>
</dbReference>
<dbReference type="GO" id="GO:0051015">
    <property type="term" value="F:actin filament binding"/>
    <property type="evidence" value="ECO:0007669"/>
    <property type="project" value="TreeGrafter"/>
</dbReference>
<name>A0AAJ6VWB6_9ACAR</name>
<dbReference type="GO" id="GO:0055120">
    <property type="term" value="C:striated muscle dense body"/>
    <property type="evidence" value="ECO:0007669"/>
    <property type="project" value="TreeGrafter"/>
</dbReference>
<dbReference type="SUPFAM" id="SSF50405">
    <property type="entry name" value="Actin-crosslinking proteins"/>
    <property type="match status" value="1"/>
</dbReference>
<sequence>MDYGGARSARLTFKGDKKPFKKHKKKKKEKKRSHSSDEGESSAAGWRKATSVGQLKGTIAVRWSDGRFIGAKDNGSLELWVSEDAPNPEPAQMFTVIRPNETQIALKTGYGKFISVDNIQCKLEALTEAIGPLEHFEPVFQEGKTAMLSGAKNNFVTACRGELFASAPSVKGDNEICEFVYESTGDDHTVKKSKIADPKKIARKAGLSREDIKKLEAEGASIYEAIVDKRSKGKSDKFCK</sequence>
<protein>
    <submittedName>
        <fullName evidence="6">Protein FRG1 homolog</fullName>
    </submittedName>
</protein>
<feature type="region of interest" description="Disordered" evidence="4">
    <location>
        <begin position="1"/>
        <end position="47"/>
    </location>
</feature>
<feature type="compositionally biased region" description="Basic residues" evidence="4">
    <location>
        <begin position="19"/>
        <end position="33"/>
    </location>
</feature>
<reference evidence="6" key="1">
    <citation type="submission" date="2025-08" db="UniProtKB">
        <authorList>
            <consortium name="RefSeq"/>
        </authorList>
    </citation>
    <scope>IDENTIFICATION</scope>
</reference>
<comment type="similarity">
    <text evidence="2">Belongs to the FRG1 family.</text>
</comment>
<dbReference type="AlphaFoldDB" id="A0AAJ6VWB6"/>
<evidence type="ECO:0000313" key="6">
    <source>
        <dbReference type="RefSeq" id="XP_003740289.1"/>
    </source>
</evidence>
<dbReference type="Gene3D" id="2.80.10.50">
    <property type="match status" value="1"/>
</dbReference>
<evidence type="ECO:0000256" key="1">
    <source>
        <dbReference type="ARBA" id="ARBA00004604"/>
    </source>
</evidence>
<dbReference type="CTD" id="2483"/>